<name>A0A6G1D7J0_9ORYZ</name>
<reference evidence="8 9" key="1">
    <citation type="submission" date="2019-11" db="EMBL/GenBank/DDBJ databases">
        <title>Whole genome sequence of Oryza granulata.</title>
        <authorList>
            <person name="Li W."/>
        </authorList>
    </citation>
    <scope>NUCLEOTIDE SEQUENCE [LARGE SCALE GENOMIC DNA]</scope>
    <source>
        <strain evidence="9">cv. Menghai</strain>
        <tissue evidence="8">Leaf</tissue>
    </source>
</reference>
<dbReference type="AlphaFoldDB" id="A0A6G1D7J0"/>
<dbReference type="Proteomes" id="UP000479710">
    <property type="component" value="Unassembled WGS sequence"/>
</dbReference>
<evidence type="ECO:0000256" key="2">
    <source>
        <dbReference type="ARBA" id="ARBA00022771"/>
    </source>
</evidence>
<organism evidence="8 9">
    <name type="scientific">Oryza meyeriana var. granulata</name>
    <dbReference type="NCBI Taxonomy" id="110450"/>
    <lineage>
        <taxon>Eukaryota</taxon>
        <taxon>Viridiplantae</taxon>
        <taxon>Streptophyta</taxon>
        <taxon>Embryophyta</taxon>
        <taxon>Tracheophyta</taxon>
        <taxon>Spermatophyta</taxon>
        <taxon>Magnoliopsida</taxon>
        <taxon>Liliopsida</taxon>
        <taxon>Poales</taxon>
        <taxon>Poaceae</taxon>
        <taxon>BOP clade</taxon>
        <taxon>Oryzoideae</taxon>
        <taxon>Oryzeae</taxon>
        <taxon>Oryzinae</taxon>
        <taxon>Oryza</taxon>
        <taxon>Oryza meyeriana</taxon>
    </lineage>
</organism>
<keyword evidence="2" id="KW-0863">Zinc-finger</keyword>
<evidence type="ECO:0000256" key="1">
    <source>
        <dbReference type="ARBA" id="ARBA00022723"/>
    </source>
</evidence>
<feature type="domain" description="RRM" evidence="7">
    <location>
        <begin position="169"/>
        <end position="251"/>
    </location>
</feature>
<dbReference type="GO" id="GO:0003677">
    <property type="term" value="F:DNA binding"/>
    <property type="evidence" value="ECO:0007669"/>
    <property type="project" value="UniProtKB-KW"/>
</dbReference>
<dbReference type="PANTHER" id="PTHR24009:SF0">
    <property type="entry name" value="ZINC FINGER CCCH DOMAIN-CONTAINING PROTEIN 18"/>
    <property type="match status" value="1"/>
</dbReference>
<evidence type="ECO:0000259" key="7">
    <source>
        <dbReference type="PROSITE" id="PS50102"/>
    </source>
</evidence>
<dbReference type="PANTHER" id="PTHR24009">
    <property type="entry name" value="RNA-BINDING (RRM/RBD/RNP MOTIFS)"/>
    <property type="match status" value="1"/>
</dbReference>
<keyword evidence="4 6" id="KW-0694">RNA-binding</keyword>
<keyword evidence="5" id="KW-0238">DNA-binding</keyword>
<keyword evidence="1" id="KW-0479">Metal-binding</keyword>
<keyword evidence="9" id="KW-1185">Reference proteome</keyword>
<evidence type="ECO:0000256" key="3">
    <source>
        <dbReference type="ARBA" id="ARBA00022833"/>
    </source>
</evidence>
<evidence type="ECO:0000313" key="8">
    <source>
        <dbReference type="EMBL" id="KAF0908387.1"/>
    </source>
</evidence>
<dbReference type="InterPro" id="IPR000504">
    <property type="entry name" value="RRM_dom"/>
</dbReference>
<comment type="caution">
    <text evidence="8">The sequence shown here is derived from an EMBL/GenBank/DDBJ whole genome shotgun (WGS) entry which is preliminary data.</text>
</comment>
<evidence type="ECO:0000256" key="4">
    <source>
        <dbReference type="ARBA" id="ARBA00022884"/>
    </source>
</evidence>
<dbReference type="Gene3D" id="3.30.70.330">
    <property type="match status" value="1"/>
</dbReference>
<dbReference type="InterPro" id="IPR035979">
    <property type="entry name" value="RBD_domain_sf"/>
</dbReference>
<dbReference type="GO" id="GO:0008270">
    <property type="term" value="F:zinc ion binding"/>
    <property type="evidence" value="ECO:0007669"/>
    <property type="project" value="UniProtKB-KW"/>
</dbReference>
<proteinExistence type="predicted"/>
<sequence length="265" mass="29703">MPSFHDAASIHGVDFVQARGPVRHLRPGASVPPTYAGPGHSGRRELTERGNGCERICTAFVAQNQEIGAIFLIDEAKSFMGLPTTHQLPQLPLLQLPSASYESPSFFYFEAQFKSSNIPSDGMSMHSLNAQAKVLGSGVPEMHNQRQSHPLGSQRDFFAQRKYRPEFRIYITIKEFSYHRRLTNQNVRDYFKYCPLSLFGPVINVYIPNEPEKRTFGFVTFQNAGTVGLVLSKGTSHSICGAEVRVKPCLPTKLEQRPSLFDCKH</sequence>
<dbReference type="GO" id="GO:0003723">
    <property type="term" value="F:RNA binding"/>
    <property type="evidence" value="ECO:0007669"/>
    <property type="project" value="UniProtKB-UniRule"/>
</dbReference>
<dbReference type="InterPro" id="IPR012677">
    <property type="entry name" value="Nucleotide-bd_a/b_plait_sf"/>
</dbReference>
<protein>
    <recommendedName>
        <fullName evidence="7">RRM domain-containing protein</fullName>
    </recommendedName>
</protein>
<dbReference type="PROSITE" id="PS50102">
    <property type="entry name" value="RRM"/>
    <property type="match status" value="1"/>
</dbReference>
<accession>A0A6G1D7J0</accession>
<evidence type="ECO:0000256" key="5">
    <source>
        <dbReference type="ARBA" id="ARBA00023125"/>
    </source>
</evidence>
<dbReference type="SUPFAM" id="SSF54928">
    <property type="entry name" value="RNA-binding domain, RBD"/>
    <property type="match status" value="1"/>
</dbReference>
<dbReference type="OrthoDB" id="1897736at2759"/>
<evidence type="ECO:0000256" key="6">
    <source>
        <dbReference type="PROSITE-ProRule" id="PRU00176"/>
    </source>
</evidence>
<evidence type="ECO:0000313" key="9">
    <source>
        <dbReference type="Proteomes" id="UP000479710"/>
    </source>
</evidence>
<gene>
    <name evidence="8" type="ORF">E2562_025061</name>
</gene>
<keyword evidence="3" id="KW-0862">Zinc</keyword>
<dbReference type="EMBL" id="SPHZ02000007">
    <property type="protein sequence ID" value="KAF0908387.1"/>
    <property type="molecule type" value="Genomic_DNA"/>
</dbReference>